<feature type="domain" description="PAS" evidence="1">
    <location>
        <begin position="28"/>
        <end position="84"/>
    </location>
</feature>
<dbReference type="eggNOG" id="COG3706">
    <property type="taxonomic scope" value="Bacteria"/>
</dbReference>
<reference evidence="2 3" key="1">
    <citation type="journal article" date="2014" name="PLoS ONE">
        <title>The first complete genome sequence of the class fimbriimonadia in the phylum armatimonadetes.</title>
        <authorList>
            <person name="Hu Z.Y."/>
            <person name="Wang Y.Z."/>
            <person name="Im W.T."/>
            <person name="Wang S.Y."/>
            <person name="Zhao G.P."/>
            <person name="Zheng H.J."/>
            <person name="Quan Z.X."/>
        </authorList>
    </citation>
    <scope>NUCLEOTIDE SEQUENCE [LARGE SCALE GENOMIC DNA]</scope>
    <source>
        <strain evidence="2">Gsoil 348</strain>
    </source>
</reference>
<keyword evidence="3" id="KW-1185">Reference proteome</keyword>
<dbReference type="InterPro" id="IPR052155">
    <property type="entry name" value="Biofilm_reg_signaling"/>
</dbReference>
<accession>A0A068NY96</accession>
<dbReference type="HOGENOM" id="CLU_1072622_0_0_0"/>
<evidence type="ECO:0000259" key="1">
    <source>
        <dbReference type="PROSITE" id="PS50112"/>
    </source>
</evidence>
<dbReference type="InterPro" id="IPR000014">
    <property type="entry name" value="PAS"/>
</dbReference>
<proteinExistence type="predicted"/>
<dbReference type="CDD" id="cd00130">
    <property type="entry name" value="PAS"/>
    <property type="match status" value="2"/>
</dbReference>
<dbReference type="Pfam" id="PF00989">
    <property type="entry name" value="PAS"/>
    <property type="match status" value="1"/>
</dbReference>
<keyword evidence="2" id="KW-0418">Kinase</keyword>
<dbReference type="Proteomes" id="UP000027982">
    <property type="component" value="Chromosome"/>
</dbReference>
<organism evidence="2 3">
    <name type="scientific">Fimbriimonas ginsengisoli Gsoil 348</name>
    <dbReference type="NCBI Taxonomy" id="661478"/>
    <lineage>
        <taxon>Bacteria</taxon>
        <taxon>Bacillati</taxon>
        <taxon>Armatimonadota</taxon>
        <taxon>Fimbriimonadia</taxon>
        <taxon>Fimbriimonadales</taxon>
        <taxon>Fimbriimonadaceae</taxon>
        <taxon>Fimbriimonas</taxon>
    </lineage>
</organism>
<dbReference type="InterPro" id="IPR035965">
    <property type="entry name" value="PAS-like_dom_sf"/>
</dbReference>
<evidence type="ECO:0000313" key="2">
    <source>
        <dbReference type="EMBL" id="AIE86769.1"/>
    </source>
</evidence>
<dbReference type="SMART" id="SM00091">
    <property type="entry name" value="PAS"/>
    <property type="match status" value="2"/>
</dbReference>
<gene>
    <name evidence="2" type="ORF">OP10G_3401</name>
</gene>
<dbReference type="PANTHER" id="PTHR44757">
    <property type="entry name" value="DIGUANYLATE CYCLASE DGCP"/>
    <property type="match status" value="1"/>
</dbReference>
<name>A0A068NY96_FIMGI</name>
<evidence type="ECO:0000313" key="3">
    <source>
        <dbReference type="Proteomes" id="UP000027982"/>
    </source>
</evidence>
<protein>
    <submittedName>
        <fullName evidence="2">Multi-sensor Hybrid Histidine Kinase</fullName>
    </submittedName>
</protein>
<dbReference type="AlphaFoldDB" id="A0A068NY96"/>
<dbReference type="PROSITE" id="PS50112">
    <property type="entry name" value="PAS"/>
    <property type="match status" value="1"/>
</dbReference>
<dbReference type="Gene3D" id="3.30.450.20">
    <property type="entry name" value="PAS domain"/>
    <property type="match status" value="2"/>
</dbReference>
<dbReference type="SUPFAM" id="SSF55785">
    <property type="entry name" value="PYP-like sensor domain (PAS domain)"/>
    <property type="match status" value="2"/>
</dbReference>
<dbReference type="Pfam" id="PF13426">
    <property type="entry name" value="PAS_9"/>
    <property type="match status" value="1"/>
</dbReference>
<dbReference type="NCBIfam" id="TIGR00229">
    <property type="entry name" value="sensory_box"/>
    <property type="match status" value="2"/>
</dbReference>
<dbReference type="GO" id="GO:0006355">
    <property type="term" value="P:regulation of DNA-templated transcription"/>
    <property type="evidence" value="ECO:0007669"/>
    <property type="project" value="InterPro"/>
</dbReference>
<dbReference type="GO" id="GO:0016301">
    <property type="term" value="F:kinase activity"/>
    <property type="evidence" value="ECO:0007669"/>
    <property type="project" value="UniProtKB-KW"/>
</dbReference>
<dbReference type="PANTHER" id="PTHR44757:SF2">
    <property type="entry name" value="BIOFILM ARCHITECTURE MAINTENANCE PROTEIN MBAA"/>
    <property type="match status" value="1"/>
</dbReference>
<dbReference type="STRING" id="661478.OP10G_3401"/>
<dbReference type="KEGG" id="fgi:OP10G_3401"/>
<keyword evidence="2" id="KW-0808">Transferase</keyword>
<dbReference type="InterPro" id="IPR013767">
    <property type="entry name" value="PAS_fold"/>
</dbReference>
<dbReference type="EMBL" id="CP007139">
    <property type="protein sequence ID" value="AIE86769.1"/>
    <property type="molecule type" value="Genomic_DNA"/>
</dbReference>
<sequence>MRAKLGAASRTQALAIALRTAYEELAEREERLRTFVEAMPVAFFAFDDNLTVLASNEEGRKLTGFATEEIAGTRLVYRHVIPEEVRRTHTVREWFHRGGEFRGWEVPIVRQDGSRRIVSWSSTAREHPVPGWRTWAIGVDVTPYRELESLLRYLVDSVDQGVWLLYPDFRTHLVNNRMAEILGTDAASLQGANAFDFIEEANQAKSRALLEEGGAEGHCCRFLRSDGTVTSVVSSVRPVHDSAGGLTGYLVLVREATLV</sequence>